<dbReference type="AlphaFoldDB" id="A0A9P3PNG8"/>
<protein>
    <submittedName>
        <fullName evidence="1">Uncharacterized protein</fullName>
    </submittedName>
</protein>
<proteinExistence type="predicted"/>
<dbReference type="OrthoDB" id="3255035at2759"/>
<organism evidence="1 2">
    <name type="scientific">Lyophyllum shimeji</name>
    <name type="common">Hon-shimeji</name>
    <name type="synonym">Tricholoma shimeji</name>
    <dbReference type="NCBI Taxonomy" id="47721"/>
    <lineage>
        <taxon>Eukaryota</taxon>
        <taxon>Fungi</taxon>
        <taxon>Dikarya</taxon>
        <taxon>Basidiomycota</taxon>
        <taxon>Agaricomycotina</taxon>
        <taxon>Agaricomycetes</taxon>
        <taxon>Agaricomycetidae</taxon>
        <taxon>Agaricales</taxon>
        <taxon>Tricholomatineae</taxon>
        <taxon>Lyophyllaceae</taxon>
        <taxon>Lyophyllum</taxon>
    </lineage>
</organism>
<evidence type="ECO:0000313" key="1">
    <source>
        <dbReference type="EMBL" id="GLB39652.1"/>
    </source>
</evidence>
<evidence type="ECO:0000313" key="2">
    <source>
        <dbReference type="Proteomes" id="UP001063166"/>
    </source>
</evidence>
<reference evidence="1" key="1">
    <citation type="submission" date="2022-07" db="EMBL/GenBank/DDBJ databases">
        <title>The genome of Lyophyllum shimeji provides insight into the initial evolution of ectomycorrhizal fungal genome.</title>
        <authorList>
            <person name="Kobayashi Y."/>
            <person name="Shibata T."/>
            <person name="Hirakawa H."/>
            <person name="Shigenobu S."/>
            <person name="Nishiyama T."/>
            <person name="Yamada A."/>
            <person name="Hasebe M."/>
            <person name="Kawaguchi M."/>
        </authorList>
    </citation>
    <scope>NUCLEOTIDE SEQUENCE</scope>
    <source>
        <strain evidence="1">AT787</strain>
    </source>
</reference>
<keyword evidence="2" id="KW-1185">Reference proteome</keyword>
<gene>
    <name evidence="1" type="ORF">LshimejAT787_0701620</name>
</gene>
<accession>A0A9P3PNG8</accession>
<sequence>MARDFMPAKDGYMHPMKLEKPDAPKYVILATVKWREVPPAVGQMRETQLNIAWKKMLDRGSRIARFGDTTESARAIIDMFENPTTVEEILKELNHILGRLPKDTVDKKSGAGFISKLFGRLWGTS</sequence>
<dbReference type="Proteomes" id="UP001063166">
    <property type="component" value="Unassembled WGS sequence"/>
</dbReference>
<comment type="caution">
    <text evidence="1">The sequence shown here is derived from an EMBL/GenBank/DDBJ whole genome shotgun (WGS) entry which is preliminary data.</text>
</comment>
<name>A0A9P3PNG8_LYOSH</name>
<dbReference type="EMBL" id="BRPK01000007">
    <property type="protein sequence ID" value="GLB39652.1"/>
    <property type="molecule type" value="Genomic_DNA"/>
</dbReference>